<feature type="compositionally biased region" description="Basic and acidic residues" evidence="2">
    <location>
        <begin position="422"/>
        <end position="433"/>
    </location>
</feature>
<dbReference type="Pfam" id="PF15632">
    <property type="entry name" value="ATPgrasp_Ter"/>
    <property type="match status" value="1"/>
</dbReference>
<protein>
    <submittedName>
        <fullName evidence="4">ATP-grasp superfamily ATP-dependent carboligase</fullName>
    </submittedName>
</protein>
<dbReference type="OrthoDB" id="5372487at2"/>
<reference evidence="5 6" key="1">
    <citation type="submission" date="2019-02" db="EMBL/GenBank/DDBJ databases">
        <title>Complete Genome Sequence and Methylome Analysis of Sphaerotilus natans subsp. sulfidivorans D-507.</title>
        <authorList>
            <person name="Fomenkov A."/>
            <person name="Gridneva E."/>
            <person name="Smolyakov D."/>
            <person name="Dubinina G."/>
            <person name="Vincze T."/>
            <person name="Grabovich M."/>
            <person name="Roberts R.J."/>
        </authorList>
    </citation>
    <scope>NUCLEOTIDE SEQUENCE [LARGE SCALE GENOMIC DNA]</scope>
    <source>
        <strain evidence="5 6">D-507</strain>
    </source>
</reference>
<gene>
    <name evidence="4" type="ORF">ABIC99_001876</name>
    <name evidence="5" type="ORF">EWH46_02265</name>
</gene>
<dbReference type="Gene3D" id="3.30.1490.20">
    <property type="entry name" value="ATP-grasp fold, A domain"/>
    <property type="match status" value="1"/>
</dbReference>
<sequence>MSRPFPAAAFLPSAGLRPCVVLSCIGASEGDMNLVRSLGLAGVPAILVAEYAEPPARLSRHCSDFVQVPLFSEQPEALLQALRRLAARHGGPLPVLASADPDLEVLARLLAQGASDCIVSTLPDPDLVRRLMDKTEFDRLAAAHRLPVPRTFAPTSLAEARDAAERLRFPAIVKPATPQAWCQSPGLPDAVRRAKALRVDHVDELMALCAQLLPLGATSLVQEFIEGPDEEHFDVHAFIGRDGRAQAVFSGRKWRIWPPHAGSGCLVESLNEPRLEALALDILARIGYRGIANMNFKRDCRTGEFLLLEINPRVSQWGILTTRCGVNLPWLAWRDAQGLPAPDRAPPVRAGRWYVNGLKDLRAVRQYRAEGLTRWSDYLRSLLRWPLVCQTLSLDDPRPALVLTSRWIARKMKASRQSPRRRPAEDPQTPRHP</sequence>
<organism evidence="5 6">
    <name type="scientific">Sphaerotilus sulfidivorans</name>
    <dbReference type="NCBI Taxonomy" id="639200"/>
    <lineage>
        <taxon>Bacteria</taxon>
        <taxon>Pseudomonadati</taxon>
        <taxon>Pseudomonadota</taxon>
        <taxon>Betaproteobacteria</taxon>
        <taxon>Burkholderiales</taxon>
        <taxon>Sphaerotilaceae</taxon>
        <taxon>Sphaerotilus</taxon>
    </lineage>
</organism>
<keyword evidence="1" id="KW-0067">ATP-binding</keyword>
<reference evidence="4 7" key="2">
    <citation type="submission" date="2024-06" db="EMBL/GenBank/DDBJ databases">
        <title>Genomic Encyclopedia of Type Strains, Phase IV (KMG-IV): sequencing the most valuable type-strain genomes for metagenomic binning, comparative biology and taxonomic classification.</title>
        <authorList>
            <person name="Goeker M."/>
        </authorList>
    </citation>
    <scope>NUCLEOTIDE SEQUENCE [LARGE SCALE GENOMIC DNA]</scope>
    <source>
        <strain evidence="4 7">D-501</strain>
    </source>
</reference>
<dbReference type="PROSITE" id="PS50975">
    <property type="entry name" value="ATP_GRASP"/>
    <property type="match status" value="1"/>
</dbReference>
<evidence type="ECO:0000313" key="5">
    <source>
        <dbReference type="EMBL" id="QEM99711.1"/>
    </source>
</evidence>
<dbReference type="KEGG" id="snn:EWH46_02265"/>
<dbReference type="SUPFAM" id="SSF56059">
    <property type="entry name" value="Glutathione synthetase ATP-binding domain-like"/>
    <property type="match status" value="1"/>
</dbReference>
<dbReference type="GO" id="GO:0046872">
    <property type="term" value="F:metal ion binding"/>
    <property type="evidence" value="ECO:0007669"/>
    <property type="project" value="InterPro"/>
</dbReference>
<evidence type="ECO:0000256" key="1">
    <source>
        <dbReference type="PROSITE-ProRule" id="PRU00409"/>
    </source>
</evidence>
<feature type="region of interest" description="Disordered" evidence="2">
    <location>
        <begin position="412"/>
        <end position="433"/>
    </location>
</feature>
<evidence type="ECO:0000313" key="7">
    <source>
        <dbReference type="Proteomes" id="UP001549111"/>
    </source>
</evidence>
<evidence type="ECO:0000313" key="6">
    <source>
        <dbReference type="Proteomes" id="UP000323522"/>
    </source>
</evidence>
<dbReference type="RefSeq" id="WP_149502473.1">
    <property type="nucleotide sequence ID" value="NZ_CP035708.1"/>
</dbReference>
<evidence type="ECO:0000259" key="3">
    <source>
        <dbReference type="PROSITE" id="PS50975"/>
    </source>
</evidence>
<evidence type="ECO:0000256" key="2">
    <source>
        <dbReference type="SAM" id="MobiDB-lite"/>
    </source>
</evidence>
<dbReference type="GO" id="GO:0005524">
    <property type="term" value="F:ATP binding"/>
    <property type="evidence" value="ECO:0007669"/>
    <property type="project" value="UniProtKB-UniRule"/>
</dbReference>
<dbReference type="AlphaFoldDB" id="A0A5C1Q0V5"/>
<dbReference type="EMBL" id="CP035708">
    <property type="protein sequence ID" value="QEM99711.1"/>
    <property type="molecule type" value="Genomic_DNA"/>
</dbReference>
<name>A0A5C1Q0V5_9BURK</name>
<dbReference type="Gene3D" id="3.30.470.20">
    <property type="entry name" value="ATP-grasp fold, B domain"/>
    <property type="match status" value="1"/>
</dbReference>
<feature type="domain" description="ATP-grasp" evidence="3">
    <location>
        <begin position="138"/>
        <end position="337"/>
    </location>
</feature>
<dbReference type="InterPro" id="IPR011761">
    <property type="entry name" value="ATP-grasp"/>
</dbReference>
<dbReference type="Proteomes" id="UP000323522">
    <property type="component" value="Chromosome"/>
</dbReference>
<evidence type="ECO:0000313" key="4">
    <source>
        <dbReference type="EMBL" id="MET3604063.1"/>
    </source>
</evidence>
<dbReference type="EMBL" id="JBEPLS010000005">
    <property type="protein sequence ID" value="MET3604063.1"/>
    <property type="molecule type" value="Genomic_DNA"/>
</dbReference>
<proteinExistence type="predicted"/>
<feature type="compositionally biased region" description="Basic residues" evidence="2">
    <location>
        <begin position="412"/>
        <end position="421"/>
    </location>
</feature>
<accession>A0A5C1Q0V5</accession>
<dbReference type="InterPro" id="IPR013815">
    <property type="entry name" value="ATP_grasp_subdomain_1"/>
</dbReference>
<keyword evidence="1" id="KW-0547">Nucleotide-binding</keyword>
<keyword evidence="7" id="KW-1185">Reference proteome</keyword>
<dbReference type="Proteomes" id="UP001549111">
    <property type="component" value="Unassembled WGS sequence"/>
</dbReference>